<name>A0A2Z3LI60_9BACT</name>
<sequence length="81" mass="9081">MALDLSIVIFFRRLRLKSWCAILVFSIVHFLLEGNKGQSSPCCSPADSLDTSVGDLNKLSIWMLIFTAIVILVFSNLQHII</sequence>
<dbReference type="Proteomes" id="UP000245872">
    <property type="component" value="Chromosome"/>
</dbReference>
<gene>
    <name evidence="2" type="ORF">DK880_00917</name>
</gene>
<evidence type="ECO:0000313" key="3">
    <source>
        <dbReference type="Proteomes" id="UP000245872"/>
    </source>
</evidence>
<dbReference type="EMBL" id="CP029619">
    <property type="protein sequence ID" value="AWN82215.1"/>
    <property type="molecule type" value="Genomic_DNA"/>
</dbReference>
<feature type="transmembrane region" description="Helical" evidence="1">
    <location>
        <begin position="59"/>
        <end position="77"/>
    </location>
</feature>
<keyword evidence="1" id="KW-1133">Transmembrane helix</keyword>
<dbReference type="KEGG" id="cher:DK880_00917"/>
<keyword evidence="3" id="KW-1185">Reference proteome</keyword>
<proteinExistence type="predicted"/>
<feature type="transmembrane region" description="Helical" evidence="1">
    <location>
        <begin position="16"/>
        <end position="32"/>
    </location>
</feature>
<keyword evidence="1" id="KW-0472">Membrane</keyword>
<reference evidence="2 3" key="1">
    <citation type="submission" date="2018-05" db="EMBL/GenBank/DDBJ databases">
        <title>Candidatus Cardinium hertigii Genome Assembly.</title>
        <authorList>
            <person name="Showmaker K.C."/>
            <person name="Walden K.O."/>
            <person name="Fields C.J."/>
            <person name="Lambert K.N."/>
            <person name="Hudson M.E."/>
        </authorList>
    </citation>
    <scope>NUCLEOTIDE SEQUENCE [LARGE SCALE GENOMIC DNA]</scope>
    <source>
        <strain evidence="3">cHgTN10</strain>
    </source>
</reference>
<dbReference type="AlphaFoldDB" id="A0A2Z3LI60"/>
<evidence type="ECO:0000256" key="1">
    <source>
        <dbReference type="SAM" id="Phobius"/>
    </source>
</evidence>
<keyword evidence="1" id="KW-0812">Transmembrane</keyword>
<evidence type="ECO:0000313" key="2">
    <source>
        <dbReference type="EMBL" id="AWN82215.1"/>
    </source>
</evidence>
<protein>
    <submittedName>
        <fullName evidence="2">Uncharacterized protein</fullName>
    </submittedName>
</protein>
<accession>A0A2Z3LI60</accession>
<organism evidence="2 3">
    <name type="scientific">Candidatus Cardinium hertigii</name>
    <dbReference type="NCBI Taxonomy" id="247481"/>
    <lineage>
        <taxon>Bacteria</taxon>
        <taxon>Pseudomonadati</taxon>
        <taxon>Bacteroidota</taxon>
        <taxon>Cytophagia</taxon>
        <taxon>Cytophagales</taxon>
        <taxon>Amoebophilaceae</taxon>
        <taxon>Candidatus Cardinium</taxon>
    </lineage>
</organism>